<dbReference type="PROSITE" id="PS50280">
    <property type="entry name" value="SET"/>
    <property type="match status" value="1"/>
</dbReference>
<dbReference type="OrthoDB" id="3565088at2759"/>
<keyword evidence="3" id="KW-1185">Reference proteome</keyword>
<evidence type="ECO:0000313" key="3">
    <source>
        <dbReference type="Proteomes" id="UP000824998"/>
    </source>
</evidence>
<dbReference type="CDD" id="cd20071">
    <property type="entry name" value="SET_SMYD"/>
    <property type="match status" value="1"/>
</dbReference>
<dbReference type="InterPro" id="IPR053185">
    <property type="entry name" value="SET_domain_protein"/>
</dbReference>
<dbReference type="EMBL" id="MU251393">
    <property type="protein sequence ID" value="KAG9237111.1"/>
    <property type="molecule type" value="Genomic_DNA"/>
</dbReference>
<name>A0A9P7YP23_9HELO</name>
<dbReference type="AlphaFoldDB" id="A0A9P7YP23"/>
<dbReference type="Pfam" id="PF00856">
    <property type="entry name" value="SET"/>
    <property type="match status" value="1"/>
</dbReference>
<dbReference type="SUPFAM" id="SSF82199">
    <property type="entry name" value="SET domain"/>
    <property type="match status" value="1"/>
</dbReference>
<evidence type="ECO:0000259" key="1">
    <source>
        <dbReference type="PROSITE" id="PS50280"/>
    </source>
</evidence>
<protein>
    <recommendedName>
        <fullName evidence="1">SET domain-containing protein</fullName>
    </recommendedName>
</protein>
<dbReference type="PANTHER" id="PTHR47332">
    <property type="entry name" value="SET DOMAIN-CONTAINING PROTEIN 5"/>
    <property type="match status" value="1"/>
</dbReference>
<sequence>MGMSEDDRDLVKGLTCNFCMYEFEGEPYSTWLDTPWSGVFRSNAIPFHPDSRSDKSEFCGIFPYWLSKMNHSCDPNAQQSWNTETGAVSLYSIRKIQKDEEVTISYVPNNRIDPIYLYQHFGIRCSCRYCALPHDSEYRIARDIDRYHIEVIGAALGKLAAMDTTKVNYGKACVLGRVLWSIFDMEDSRDWRRARLMYDMFFLNLRHENFTGAGYFASLATVAYRDCEGFNCAKFGEIRRALLAEIGEVDHLKMEVWVCHMEQTAIGLHKYMEEYDDLERAIDDLFNANDWPMKDPRKMRRFAVTYALRVNSSVML</sequence>
<organism evidence="2 3">
    <name type="scientific">Amylocarpus encephaloides</name>
    <dbReference type="NCBI Taxonomy" id="45428"/>
    <lineage>
        <taxon>Eukaryota</taxon>
        <taxon>Fungi</taxon>
        <taxon>Dikarya</taxon>
        <taxon>Ascomycota</taxon>
        <taxon>Pezizomycotina</taxon>
        <taxon>Leotiomycetes</taxon>
        <taxon>Helotiales</taxon>
        <taxon>Helotiales incertae sedis</taxon>
        <taxon>Amylocarpus</taxon>
    </lineage>
</organism>
<proteinExistence type="predicted"/>
<evidence type="ECO:0000313" key="2">
    <source>
        <dbReference type="EMBL" id="KAG9237111.1"/>
    </source>
</evidence>
<comment type="caution">
    <text evidence="2">The sequence shown here is derived from an EMBL/GenBank/DDBJ whole genome shotgun (WGS) entry which is preliminary data.</text>
</comment>
<dbReference type="Proteomes" id="UP000824998">
    <property type="component" value="Unassembled WGS sequence"/>
</dbReference>
<dbReference type="InterPro" id="IPR046341">
    <property type="entry name" value="SET_dom_sf"/>
</dbReference>
<dbReference type="InterPro" id="IPR001214">
    <property type="entry name" value="SET_dom"/>
</dbReference>
<feature type="domain" description="SET" evidence="1">
    <location>
        <begin position="1"/>
        <end position="107"/>
    </location>
</feature>
<reference evidence="2" key="1">
    <citation type="journal article" date="2021" name="IMA Fungus">
        <title>Genomic characterization of three marine fungi, including Emericellopsis atlantica sp. nov. with signatures of a generalist lifestyle and marine biomass degradation.</title>
        <authorList>
            <person name="Hagestad O.C."/>
            <person name="Hou L."/>
            <person name="Andersen J.H."/>
            <person name="Hansen E.H."/>
            <person name="Altermark B."/>
            <person name="Li C."/>
            <person name="Kuhnert E."/>
            <person name="Cox R.J."/>
            <person name="Crous P.W."/>
            <person name="Spatafora J.W."/>
            <person name="Lail K."/>
            <person name="Amirebrahimi M."/>
            <person name="Lipzen A."/>
            <person name="Pangilinan J."/>
            <person name="Andreopoulos W."/>
            <person name="Hayes R.D."/>
            <person name="Ng V."/>
            <person name="Grigoriev I.V."/>
            <person name="Jackson S.A."/>
            <person name="Sutton T.D.S."/>
            <person name="Dobson A.D.W."/>
            <person name="Rama T."/>
        </authorList>
    </citation>
    <scope>NUCLEOTIDE SEQUENCE</scope>
    <source>
        <strain evidence="2">TRa018bII</strain>
    </source>
</reference>
<accession>A0A9P7YP23</accession>
<dbReference type="PANTHER" id="PTHR47332:SF4">
    <property type="entry name" value="SET DOMAIN-CONTAINING PROTEIN 5"/>
    <property type="match status" value="1"/>
</dbReference>
<gene>
    <name evidence="2" type="ORF">BJ875DRAFT_454611</name>
</gene>
<dbReference type="Gene3D" id="2.170.270.10">
    <property type="entry name" value="SET domain"/>
    <property type="match status" value="1"/>
</dbReference>